<evidence type="ECO:0000313" key="3">
    <source>
        <dbReference type="Proteomes" id="UP000001058"/>
    </source>
</evidence>
<dbReference type="RefSeq" id="XP_002956955.1">
    <property type="nucleotide sequence ID" value="XM_002956909.1"/>
</dbReference>
<dbReference type="KEGG" id="vcn:VOLCADRAFT_107476"/>
<feature type="region of interest" description="Disordered" evidence="1">
    <location>
        <begin position="357"/>
        <end position="390"/>
    </location>
</feature>
<dbReference type="Proteomes" id="UP000001058">
    <property type="component" value="Unassembled WGS sequence"/>
</dbReference>
<evidence type="ECO:0000256" key="1">
    <source>
        <dbReference type="SAM" id="MobiDB-lite"/>
    </source>
</evidence>
<proteinExistence type="predicted"/>
<feature type="region of interest" description="Disordered" evidence="1">
    <location>
        <begin position="1"/>
        <end position="35"/>
    </location>
</feature>
<evidence type="ECO:0000313" key="2">
    <source>
        <dbReference type="EMBL" id="EFJ41918.1"/>
    </source>
</evidence>
<dbReference type="GeneID" id="9622765"/>
<sequence>MKTPRDAMEAHSSIQDSNDKEVRQVNSSGQVKSHVARTAFSTGQRITSDRLSPTLSRAPHGGGLVGLRDLRGTPAVGGGGATLRQHHSWACPVALGTLGQIQLQMVARRTQKTANRTKREPRERRHTSAFCDCAKHVPVWYLLRLCCLTIHALLAQFNGVSRAQSTNKTHVLLNGNVDKDNELLDACMPESYNVQAAFNTAQATNHSNLADGTYTGSVVIIQDIINRIQALEDILFYRCTDNTCGGAILNNICNLCNKRPDAQIHDLQPHLACLILGNNNYEVTIRSYEVASNLWGKLRHGNNGNHDFYRALLDANGLERVLGRMRQAVQHDSSTWATSFSTARQRIHWPFPCSERAKIPPRRQTNWPRTPLWQQQRPPSPSSHPPQHNKLLDAADTTQRQAARMASTNNSLLAWNGSSHKPAAALFFTAESHSVLVLYEYVPQTV</sequence>
<gene>
    <name evidence="2" type="ORF">VOLCADRAFT_107476</name>
</gene>
<keyword evidence="3" id="KW-1185">Reference proteome</keyword>
<dbReference type="AlphaFoldDB" id="D8UE76"/>
<reference evidence="2 3" key="1">
    <citation type="journal article" date="2010" name="Science">
        <title>Genomic analysis of organismal complexity in the multicellular green alga Volvox carteri.</title>
        <authorList>
            <person name="Prochnik S.E."/>
            <person name="Umen J."/>
            <person name="Nedelcu A.M."/>
            <person name="Hallmann A."/>
            <person name="Miller S.M."/>
            <person name="Nishii I."/>
            <person name="Ferris P."/>
            <person name="Kuo A."/>
            <person name="Mitros T."/>
            <person name="Fritz-Laylin L.K."/>
            <person name="Hellsten U."/>
            <person name="Chapman J."/>
            <person name="Simakov O."/>
            <person name="Rensing S.A."/>
            <person name="Terry A."/>
            <person name="Pangilinan J."/>
            <person name="Kapitonov V."/>
            <person name="Jurka J."/>
            <person name="Salamov A."/>
            <person name="Shapiro H."/>
            <person name="Schmutz J."/>
            <person name="Grimwood J."/>
            <person name="Lindquist E."/>
            <person name="Lucas S."/>
            <person name="Grigoriev I.V."/>
            <person name="Schmitt R."/>
            <person name="Kirk D."/>
            <person name="Rokhsar D.S."/>
        </authorList>
    </citation>
    <scope>NUCLEOTIDE SEQUENCE [LARGE SCALE GENOMIC DNA]</scope>
    <source>
        <strain evidence="3">f. Nagariensis / Eve</strain>
    </source>
</reference>
<dbReference type="EMBL" id="GL378388">
    <property type="protein sequence ID" value="EFJ41918.1"/>
    <property type="molecule type" value="Genomic_DNA"/>
</dbReference>
<dbReference type="InParanoid" id="D8UE76"/>
<organism evidence="3">
    <name type="scientific">Volvox carteri f. nagariensis</name>
    <dbReference type="NCBI Taxonomy" id="3068"/>
    <lineage>
        <taxon>Eukaryota</taxon>
        <taxon>Viridiplantae</taxon>
        <taxon>Chlorophyta</taxon>
        <taxon>core chlorophytes</taxon>
        <taxon>Chlorophyceae</taxon>
        <taxon>CS clade</taxon>
        <taxon>Chlamydomonadales</taxon>
        <taxon>Volvocaceae</taxon>
        <taxon>Volvox</taxon>
    </lineage>
</organism>
<accession>D8UE76</accession>
<protein>
    <submittedName>
        <fullName evidence="2">Uncharacterized protein</fullName>
    </submittedName>
</protein>
<name>D8UE76_VOLCA</name>